<dbReference type="EMBL" id="ASGP02000001">
    <property type="protein sequence ID" value="KAH9529474.1"/>
    <property type="molecule type" value="Genomic_DNA"/>
</dbReference>
<keyword evidence="11" id="KW-1185">Reference proteome</keyword>
<evidence type="ECO:0000256" key="7">
    <source>
        <dbReference type="ARBA" id="ARBA00048768"/>
    </source>
</evidence>
<evidence type="ECO:0000259" key="9">
    <source>
        <dbReference type="Pfam" id="PF09764"/>
    </source>
</evidence>
<accession>A0A922IDI5</accession>
<evidence type="ECO:0000256" key="3">
    <source>
        <dbReference type="ARBA" id="ARBA00011245"/>
    </source>
</evidence>
<dbReference type="GO" id="GO:0005634">
    <property type="term" value="C:nucleus"/>
    <property type="evidence" value="ECO:0007669"/>
    <property type="project" value="TreeGrafter"/>
</dbReference>
<evidence type="ECO:0000256" key="4">
    <source>
        <dbReference type="ARBA" id="ARBA00012718"/>
    </source>
</evidence>
<comment type="subunit">
    <text evidence="3 8">Monomer.</text>
</comment>
<protein>
    <recommendedName>
        <fullName evidence="5 8">Protein N-terminal glutamine amidohydrolase</fullName>
        <ecNumber evidence="4 8">3.5.1.122</ecNumber>
    </recommendedName>
    <alternativeName>
        <fullName evidence="8">Protein NH2-terminal glutamine deamidase</fullName>
    </alternativeName>
</protein>
<dbReference type="PANTHER" id="PTHR13035:SF0">
    <property type="entry name" value="PROTEIN N-TERMINAL GLUTAMINE AMIDOHYDROLASE"/>
    <property type="match status" value="1"/>
</dbReference>
<name>A0A922IDI5_DERFA</name>
<evidence type="ECO:0000256" key="5">
    <source>
        <dbReference type="ARBA" id="ARBA00021247"/>
    </source>
</evidence>
<dbReference type="Pfam" id="PF09764">
    <property type="entry name" value="Nt_Gln_amidase"/>
    <property type="match status" value="1"/>
</dbReference>
<evidence type="ECO:0000256" key="8">
    <source>
        <dbReference type="RuleBase" id="RU367082"/>
    </source>
</evidence>
<feature type="domain" description="Protein N-terminal glutamine amidohydrolase alpha beta roll" evidence="9">
    <location>
        <begin position="15"/>
        <end position="199"/>
    </location>
</feature>
<gene>
    <name evidence="10" type="primary">WDYHV1</name>
    <name evidence="10" type="ORF">DERF_003358</name>
</gene>
<evidence type="ECO:0000313" key="11">
    <source>
        <dbReference type="Proteomes" id="UP000790347"/>
    </source>
</evidence>
<evidence type="ECO:0000256" key="1">
    <source>
        <dbReference type="ARBA" id="ARBA00003923"/>
    </source>
</evidence>
<dbReference type="GO" id="GO:0070773">
    <property type="term" value="F:protein-N-terminal glutamine amidohydrolase activity"/>
    <property type="evidence" value="ECO:0007669"/>
    <property type="project" value="UniProtKB-UniRule"/>
</dbReference>
<evidence type="ECO:0000256" key="2">
    <source>
        <dbReference type="ARBA" id="ARBA00008985"/>
    </source>
</evidence>
<dbReference type="EC" id="3.5.1.122" evidence="4 8"/>
<dbReference type="Proteomes" id="UP000790347">
    <property type="component" value="Unassembled WGS sequence"/>
</dbReference>
<reference evidence="10" key="2">
    <citation type="journal article" date="2022" name="Res Sq">
        <title>Comparative Genomics Reveals Insights into the Divergent Evolution of Astigmatic Mites and Household Pest Adaptations.</title>
        <authorList>
            <person name="Xiong Q."/>
            <person name="Wan A.T.-Y."/>
            <person name="Liu X.-Y."/>
            <person name="Fung C.S.-H."/>
            <person name="Xiao X."/>
            <person name="Malainual N."/>
            <person name="Hou J."/>
            <person name="Wang L."/>
            <person name="Wang M."/>
            <person name="Yang K."/>
            <person name="Cui Y."/>
            <person name="Leung E."/>
            <person name="Nong W."/>
            <person name="Shin S.-K."/>
            <person name="Au S."/>
            <person name="Jeong K.Y."/>
            <person name="Chew F.T."/>
            <person name="Hui J."/>
            <person name="Leung T.F."/>
            <person name="Tungtrongchitr A."/>
            <person name="Zhong N."/>
            <person name="Liu Z."/>
            <person name="Tsui S."/>
        </authorList>
    </citation>
    <scope>NUCLEOTIDE SEQUENCE</scope>
    <source>
        <strain evidence="10">Derf</strain>
        <tissue evidence="10">Whole organism</tissue>
    </source>
</reference>
<dbReference type="InterPro" id="IPR023128">
    <property type="entry name" value="Prot_N_Gln_amidohydro_ab_roll"/>
</dbReference>
<reference evidence="10" key="1">
    <citation type="submission" date="2013-05" db="EMBL/GenBank/DDBJ databases">
        <authorList>
            <person name="Yim A.K.Y."/>
            <person name="Chan T.F."/>
            <person name="Ji K.M."/>
            <person name="Liu X.Y."/>
            <person name="Zhou J.W."/>
            <person name="Li R.Q."/>
            <person name="Yang K.Y."/>
            <person name="Li J."/>
            <person name="Li M."/>
            <person name="Law P.T.W."/>
            <person name="Wu Y.L."/>
            <person name="Cai Z.L."/>
            <person name="Qin H."/>
            <person name="Bao Y."/>
            <person name="Leung R.K.K."/>
            <person name="Ng P.K.S."/>
            <person name="Zou J."/>
            <person name="Zhong X.J."/>
            <person name="Ran P.X."/>
            <person name="Zhong N.S."/>
            <person name="Liu Z.G."/>
            <person name="Tsui S.K.W."/>
        </authorList>
    </citation>
    <scope>NUCLEOTIDE SEQUENCE</scope>
    <source>
        <strain evidence="10">Derf</strain>
        <tissue evidence="10">Whole organism</tissue>
    </source>
</reference>
<dbReference type="PANTHER" id="PTHR13035">
    <property type="entry name" value="PROTEIN N-TERMINAL GLUTAMINE AMIDOHYDROLASE"/>
    <property type="match status" value="1"/>
</dbReference>
<dbReference type="AlphaFoldDB" id="A0A922IDI5"/>
<dbReference type="GO" id="GO:0005829">
    <property type="term" value="C:cytosol"/>
    <property type="evidence" value="ECO:0007669"/>
    <property type="project" value="TreeGrafter"/>
</dbReference>
<keyword evidence="6 8" id="KW-0378">Hydrolase</keyword>
<dbReference type="GO" id="GO:0008418">
    <property type="term" value="F:protein-N-terminal asparagine amidohydrolase activity"/>
    <property type="evidence" value="ECO:0007669"/>
    <property type="project" value="UniProtKB-UniRule"/>
</dbReference>
<dbReference type="InterPro" id="IPR037132">
    <property type="entry name" value="N_Gln_amidohydro_ab_roll_sf"/>
</dbReference>
<evidence type="ECO:0000256" key="6">
    <source>
        <dbReference type="ARBA" id="ARBA00022801"/>
    </source>
</evidence>
<dbReference type="InterPro" id="IPR039733">
    <property type="entry name" value="NTAQ1"/>
</dbReference>
<comment type="catalytic activity">
    <reaction evidence="7 8">
        <text>N-terminal L-glutaminyl-[protein] + H2O = N-terminal L-glutamyl-[protein] + NH4(+)</text>
        <dbReference type="Rhea" id="RHEA:50680"/>
        <dbReference type="Rhea" id="RHEA-COMP:12668"/>
        <dbReference type="Rhea" id="RHEA-COMP:12777"/>
        <dbReference type="ChEBI" id="CHEBI:15377"/>
        <dbReference type="ChEBI" id="CHEBI:28938"/>
        <dbReference type="ChEBI" id="CHEBI:64721"/>
        <dbReference type="ChEBI" id="CHEBI:64722"/>
        <dbReference type="EC" id="3.5.1.122"/>
    </reaction>
</comment>
<organism evidence="10 11">
    <name type="scientific">Dermatophagoides farinae</name>
    <name type="common">American house dust mite</name>
    <dbReference type="NCBI Taxonomy" id="6954"/>
    <lineage>
        <taxon>Eukaryota</taxon>
        <taxon>Metazoa</taxon>
        <taxon>Ecdysozoa</taxon>
        <taxon>Arthropoda</taxon>
        <taxon>Chelicerata</taxon>
        <taxon>Arachnida</taxon>
        <taxon>Acari</taxon>
        <taxon>Acariformes</taxon>
        <taxon>Sarcoptiformes</taxon>
        <taxon>Astigmata</taxon>
        <taxon>Psoroptidia</taxon>
        <taxon>Analgoidea</taxon>
        <taxon>Pyroglyphidae</taxon>
        <taxon>Dermatophagoidinae</taxon>
        <taxon>Dermatophagoides</taxon>
    </lineage>
</organism>
<comment type="function">
    <text evidence="1 8">Mediates the side-chain deamidation of N-terminal glutamine residues to glutamate, an important step in N-end rule pathway of protein degradation. Conversion of the resulting N-terminal glutamine to glutamate renders the protein susceptible to arginylation, polyubiquitination and degradation as specified by the N-end rule. Does not act on substrates with internal or C-terminal glutamine and does not act on non-glutamine residues in any position.</text>
</comment>
<proteinExistence type="inferred from homology"/>
<sequence>MMDLFKFLDYKQLIYTPFYCEENIWKLCEHIQQKEPELLKNCFVVFISNDIEKVLLWAQKIGNPDHNYHVIWDYHVILIYYNTDDDDDDMAVVFDYDTILPFPCSFNDYQNSVLRRYDYINSKYDCKFRIIMAEQYLRTFSSDRSRMKDSNGQFVQPPPEYPCIQTSTESNNLNSFISMNMQTFCIGQVMDLDQLRKKFSK</sequence>
<dbReference type="Gene3D" id="3.10.620.10">
    <property type="entry name" value="Protein N-terminal glutamine amidohydrolase, alpha beta roll"/>
    <property type="match status" value="1"/>
</dbReference>
<comment type="caution">
    <text evidence="10">The sequence shown here is derived from an EMBL/GenBank/DDBJ whole genome shotgun (WGS) entry which is preliminary data.</text>
</comment>
<evidence type="ECO:0000313" key="10">
    <source>
        <dbReference type="EMBL" id="KAH9529474.1"/>
    </source>
</evidence>
<comment type="similarity">
    <text evidence="2 8">Belongs to the NTAQ1 family.</text>
</comment>